<organism evidence="1 2">
    <name type="scientific">Lichtheimia corymbifera JMRC:FSU:9682</name>
    <dbReference type="NCBI Taxonomy" id="1263082"/>
    <lineage>
        <taxon>Eukaryota</taxon>
        <taxon>Fungi</taxon>
        <taxon>Fungi incertae sedis</taxon>
        <taxon>Mucoromycota</taxon>
        <taxon>Mucoromycotina</taxon>
        <taxon>Mucoromycetes</taxon>
        <taxon>Mucorales</taxon>
        <taxon>Lichtheimiaceae</taxon>
        <taxon>Lichtheimia</taxon>
    </lineage>
</organism>
<keyword evidence="2" id="KW-1185">Reference proteome</keyword>
<protein>
    <submittedName>
        <fullName evidence="1">Uncharacterized protein</fullName>
    </submittedName>
</protein>
<evidence type="ECO:0000313" key="2">
    <source>
        <dbReference type="Proteomes" id="UP000027586"/>
    </source>
</evidence>
<reference evidence="1" key="1">
    <citation type="submission" date="2013-08" db="EMBL/GenBank/DDBJ databases">
        <title>Gene expansion shapes genome architecture in the human pathogen Lichtheimia corymbifera: an evolutionary genomics analysis in the ancient terrestrial Mucorales (Mucoromycotina).</title>
        <authorList>
            <person name="Schwartze V.U."/>
            <person name="Winter S."/>
            <person name="Shelest E."/>
            <person name="Marcet-Houben M."/>
            <person name="Horn F."/>
            <person name="Wehner S."/>
            <person name="Hoffmann K."/>
            <person name="Riege K."/>
            <person name="Sammeth M."/>
            <person name="Nowrousian M."/>
            <person name="Valiante V."/>
            <person name="Linde J."/>
            <person name="Jacobsen I.D."/>
            <person name="Marz M."/>
            <person name="Brakhage A.A."/>
            <person name="Gabaldon T."/>
            <person name="Bocker S."/>
            <person name="Voigt K."/>
        </authorList>
    </citation>
    <scope>NUCLEOTIDE SEQUENCE [LARGE SCALE GENOMIC DNA]</scope>
    <source>
        <strain evidence="1">FSU 9682</strain>
    </source>
</reference>
<comment type="caution">
    <text evidence="1">The sequence shown here is derived from an EMBL/GenBank/DDBJ whole genome shotgun (WGS) entry which is preliminary data.</text>
</comment>
<dbReference type="Proteomes" id="UP000027586">
    <property type="component" value="Unassembled WGS sequence"/>
</dbReference>
<dbReference type="EMBL" id="CBTN010000067">
    <property type="protein sequence ID" value="CDH59304.1"/>
    <property type="molecule type" value="Genomic_DNA"/>
</dbReference>
<dbReference type="VEuPathDB" id="FungiDB:LCOR_10126.1"/>
<sequence>MQEVVAKMDDTLNQLRDHQQGAIAITRSSPFADDGVRYHHIDHERDARGRRNCSMHGRVQILNDKAVVFPMGIRPALPNDHWEKSRDVARSIDIPELPIEVKNILKEKTVQMIVMGNTQHYDTYGNSSYRTITCGGFIITAGS</sequence>
<evidence type="ECO:0000313" key="1">
    <source>
        <dbReference type="EMBL" id="CDH59304.1"/>
    </source>
</evidence>
<proteinExistence type="predicted"/>
<accession>A0A068SAI0</accession>
<dbReference type="AlphaFoldDB" id="A0A068SAI0"/>
<gene>
    <name evidence="1" type="ORF">LCOR_10126.1</name>
</gene>
<name>A0A068SAI0_9FUNG</name>